<sequence>MSLEKGQSLLFNIYSLRKKVLTTLIFTFFIISSLASQNYEQNTKLDLNLSDATLGEAIKTIEKQTDFVFFYNNSEIDLTKRVDINIRNGTLKEVLSKIFSGYSYRIENKKIVLLAKKDDQPTEKITGKVIDPSGEAIIGASLLVRGQSTGTITDIDGNFNIDAAKGAKVQVSYLGFQPKEFTVGADKNYTIALEENPQLLNEVVVVGYGVEKKVNVIGSIAQITSDKLENRSTPQLSNALTGQMSGVTVIQNSGKPGDSSGKIRIRGVGSFGATPDALVLIDGIPGSLNDLNSEDVESISVLKDASTAAIYGARAANGVILVTTKIGKQTGADGKVAISYNGYLGFNKATQLPQFVNSWEYATLYNEAVGREEYTADVIQKLKDGSDPDNYANSHYLREILDNKGFQTGHDVTLNGGSSANKYMISFGYLSQDGIIEKNNYSRYNGRANIVNQISPKLILTTRLSGMYSKREEPNVPGGDDAEGMVGIIQKAVRFPGLYPSILSDGSNGPGPEQHGTPISWINSDSFYENPKFSANANLRLDYKPIKDLQLAAIGAYTYSNDEERGFKSTMKLAGGRVMGPSELRHMMDKTTYKTFQATADYNKTVQKNQFGLLVGYSWEQEDYRKVQGTRDKFPGNDLPYLNAGSPDNQTATGTAYGWALQSFFGRFKYNFDERYLFESTIRYDGSSRFPKDSKYGLFPSVAGGWRISEENFIKENGNLDWLSSLKLKASWGKLGNQNIGNYPYQTRFGLGQNYPFGDNFTQGAAVITATDPTIRWEATQTIDGGLESIFWNGLLSFNANYFHRKTTDILYQPSGSVSSILGQKVSVTNTGKLKNTGWEFEIGHRNKIGQVTYNINGNLSIINNKVLSLGVGNIQQLNGMVGNGSDLFIGHPMQLYYGYRSDGVFLDQADIDSWYDQSKVTPKPQAGDIRYKDISGPDGVPDGVIDPEYDRVPLGSQIPNYTFGLNIGVEYKGLDFSMLIQGVSGVEGFLQGYAGFAIWSGGNIQRWQADERFDPKNPIRYPKYPRIESLGNTIGPNTQTSDFWILDASYVRVRNLQLGYTIPKNILDKMKIAGMRFYIQAENPLTWKKYREGWDPEISTDGSYYPILETYTFGINLKF</sequence>
<protein>
    <submittedName>
        <fullName evidence="10">TonB-linked SusC/RagA family outer membrane protein</fullName>
    </submittedName>
</protein>
<keyword evidence="6 7" id="KW-0998">Cell outer membrane</keyword>
<dbReference type="InterPro" id="IPR039426">
    <property type="entry name" value="TonB-dep_rcpt-like"/>
</dbReference>
<name>A0A2V3PMF3_9BACT</name>
<dbReference type="NCBIfam" id="TIGR04057">
    <property type="entry name" value="SusC_RagA_signa"/>
    <property type="match status" value="1"/>
</dbReference>
<comment type="caution">
    <text evidence="10">The sequence shown here is derived from an EMBL/GenBank/DDBJ whole genome shotgun (WGS) entry which is preliminary data.</text>
</comment>
<evidence type="ECO:0000256" key="2">
    <source>
        <dbReference type="ARBA" id="ARBA00022448"/>
    </source>
</evidence>
<evidence type="ECO:0000256" key="3">
    <source>
        <dbReference type="ARBA" id="ARBA00022452"/>
    </source>
</evidence>
<keyword evidence="4 7" id="KW-0812">Transmembrane</keyword>
<dbReference type="GO" id="GO:0009279">
    <property type="term" value="C:cell outer membrane"/>
    <property type="evidence" value="ECO:0007669"/>
    <property type="project" value="UniProtKB-SubCell"/>
</dbReference>
<gene>
    <name evidence="10" type="ORF">CLV62_1278</name>
</gene>
<dbReference type="Gene3D" id="2.40.170.20">
    <property type="entry name" value="TonB-dependent receptor, beta-barrel domain"/>
    <property type="match status" value="1"/>
</dbReference>
<dbReference type="Gene3D" id="2.60.40.1120">
    <property type="entry name" value="Carboxypeptidase-like, regulatory domain"/>
    <property type="match status" value="1"/>
</dbReference>
<dbReference type="InterPro" id="IPR011662">
    <property type="entry name" value="Secretin/TonB_short_N"/>
</dbReference>
<dbReference type="InterPro" id="IPR036942">
    <property type="entry name" value="Beta-barrel_TonB_sf"/>
</dbReference>
<dbReference type="InterPro" id="IPR023996">
    <property type="entry name" value="TonB-dep_OMP_SusC/RagA"/>
</dbReference>
<evidence type="ECO:0000259" key="9">
    <source>
        <dbReference type="Pfam" id="PF07715"/>
    </source>
</evidence>
<dbReference type="NCBIfam" id="TIGR04056">
    <property type="entry name" value="OMP_RagA_SusC"/>
    <property type="match status" value="1"/>
</dbReference>
<accession>A0A2V3PMF3</accession>
<evidence type="ECO:0000259" key="8">
    <source>
        <dbReference type="Pfam" id="PF07660"/>
    </source>
</evidence>
<dbReference type="Pfam" id="PF07660">
    <property type="entry name" value="STN"/>
    <property type="match status" value="1"/>
</dbReference>
<comment type="subcellular location">
    <subcellularLocation>
        <location evidence="1 7">Cell outer membrane</location>
        <topology evidence="1 7">Multi-pass membrane protein</topology>
    </subcellularLocation>
</comment>
<evidence type="ECO:0000256" key="5">
    <source>
        <dbReference type="ARBA" id="ARBA00023136"/>
    </source>
</evidence>
<reference evidence="10 11" key="1">
    <citation type="submission" date="2018-03" db="EMBL/GenBank/DDBJ databases">
        <title>Genomic Encyclopedia of Archaeal and Bacterial Type Strains, Phase II (KMG-II): from individual species to whole genera.</title>
        <authorList>
            <person name="Goeker M."/>
        </authorList>
    </citation>
    <scope>NUCLEOTIDE SEQUENCE [LARGE SCALE GENOMIC DNA]</scope>
    <source>
        <strain evidence="10 11">DSM 100214</strain>
    </source>
</reference>
<dbReference type="InterPro" id="IPR037066">
    <property type="entry name" value="Plug_dom_sf"/>
</dbReference>
<dbReference type="FunFam" id="2.60.40.1120:FF:000003">
    <property type="entry name" value="Outer membrane protein Omp121"/>
    <property type="match status" value="1"/>
</dbReference>
<keyword evidence="3 7" id="KW-1134">Transmembrane beta strand</keyword>
<evidence type="ECO:0000256" key="4">
    <source>
        <dbReference type="ARBA" id="ARBA00022692"/>
    </source>
</evidence>
<dbReference type="AlphaFoldDB" id="A0A2V3PMF3"/>
<evidence type="ECO:0000313" key="10">
    <source>
        <dbReference type="EMBL" id="PXV61009.1"/>
    </source>
</evidence>
<evidence type="ECO:0000256" key="1">
    <source>
        <dbReference type="ARBA" id="ARBA00004571"/>
    </source>
</evidence>
<organism evidence="10 11">
    <name type="scientific">Dysgonomonas alginatilytica</name>
    <dbReference type="NCBI Taxonomy" id="1605892"/>
    <lineage>
        <taxon>Bacteria</taxon>
        <taxon>Pseudomonadati</taxon>
        <taxon>Bacteroidota</taxon>
        <taxon>Bacteroidia</taxon>
        <taxon>Bacteroidales</taxon>
        <taxon>Dysgonomonadaceae</taxon>
        <taxon>Dysgonomonas</taxon>
    </lineage>
</organism>
<keyword evidence="2 7" id="KW-0813">Transport</keyword>
<dbReference type="InterPro" id="IPR012910">
    <property type="entry name" value="Plug_dom"/>
</dbReference>
<feature type="domain" description="Secretin/TonB short N-terminal" evidence="8">
    <location>
        <begin position="68"/>
        <end position="115"/>
    </location>
</feature>
<evidence type="ECO:0000313" key="11">
    <source>
        <dbReference type="Proteomes" id="UP000247973"/>
    </source>
</evidence>
<keyword evidence="5 7" id="KW-0472">Membrane</keyword>
<dbReference type="Gene3D" id="2.170.130.10">
    <property type="entry name" value="TonB-dependent receptor, plug domain"/>
    <property type="match status" value="1"/>
</dbReference>
<comment type="similarity">
    <text evidence="7">Belongs to the TonB-dependent receptor family.</text>
</comment>
<dbReference type="InterPro" id="IPR008969">
    <property type="entry name" value="CarboxyPept-like_regulatory"/>
</dbReference>
<dbReference type="InterPro" id="IPR023997">
    <property type="entry name" value="TonB-dep_OMP_SusC/RagA_CS"/>
</dbReference>
<evidence type="ECO:0000256" key="6">
    <source>
        <dbReference type="ARBA" id="ARBA00023237"/>
    </source>
</evidence>
<dbReference type="PROSITE" id="PS52016">
    <property type="entry name" value="TONB_DEPENDENT_REC_3"/>
    <property type="match status" value="1"/>
</dbReference>
<keyword evidence="11" id="KW-1185">Reference proteome</keyword>
<dbReference type="SUPFAM" id="SSF49464">
    <property type="entry name" value="Carboxypeptidase regulatory domain-like"/>
    <property type="match status" value="1"/>
</dbReference>
<dbReference type="Pfam" id="PF07715">
    <property type="entry name" value="Plug"/>
    <property type="match status" value="1"/>
</dbReference>
<dbReference type="Pfam" id="PF13715">
    <property type="entry name" value="CarbopepD_reg_2"/>
    <property type="match status" value="1"/>
</dbReference>
<dbReference type="EMBL" id="QICL01000027">
    <property type="protein sequence ID" value="PXV61009.1"/>
    <property type="molecule type" value="Genomic_DNA"/>
</dbReference>
<dbReference type="Proteomes" id="UP000247973">
    <property type="component" value="Unassembled WGS sequence"/>
</dbReference>
<proteinExistence type="inferred from homology"/>
<dbReference type="FunFam" id="2.170.130.10:FF:000003">
    <property type="entry name" value="SusC/RagA family TonB-linked outer membrane protein"/>
    <property type="match status" value="1"/>
</dbReference>
<evidence type="ECO:0000256" key="7">
    <source>
        <dbReference type="PROSITE-ProRule" id="PRU01360"/>
    </source>
</evidence>
<feature type="domain" description="TonB-dependent receptor plug" evidence="9">
    <location>
        <begin position="213"/>
        <end position="319"/>
    </location>
</feature>
<dbReference type="SUPFAM" id="SSF56935">
    <property type="entry name" value="Porins"/>
    <property type="match status" value="1"/>
</dbReference>